<dbReference type="PANTHER" id="PTHR11947">
    <property type="entry name" value="PYRUVATE DEHYDROGENASE KINASE"/>
    <property type="match status" value="1"/>
</dbReference>
<keyword evidence="6 11" id="KW-0067">ATP-binding</keyword>
<dbReference type="GO" id="GO:0004740">
    <property type="term" value="F:pyruvate dehydrogenase (acetyl-transferring) kinase activity"/>
    <property type="evidence" value="ECO:0007669"/>
    <property type="project" value="UniProtKB-EC"/>
</dbReference>
<dbReference type="InterPro" id="IPR003594">
    <property type="entry name" value="HATPase_dom"/>
</dbReference>
<dbReference type="GO" id="GO:0010906">
    <property type="term" value="P:regulation of glucose metabolic process"/>
    <property type="evidence" value="ECO:0007669"/>
    <property type="project" value="TreeGrafter"/>
</dbReference>
<dbReference type="EC" id="2.7.11.-" evidence="11"/>
<dbReference type="CDD" id="cd16929">
    <property type="entry name" value="HATPase_PDK-like"/>
    <property type="match status" value="1"/>
</dbReference>
<dbReference type="GeneTree" id="ENSGT01030000234646"/>
<comment type="subcellular location">
    <subcellularLocation>
        <location evidence="1 11">Mitochondrion matrix</location>
    </subcellularLocation>
</comment>
<evidence type="ECO:0000256" key="7">
    <source>
        <dbReference type="ARBA" id="ARBA00022946"/>
    </source>
</evidence>
<accession>A0A8C5BXU5</accession>
<reference evidence="13" key="2">
    <citation type="submission" date="2025-09" db="UniProtKB">
        <authorList>
            <consortium name="Ensembl"/>
        </authorList>
    </citation>
    <scope>IDENTIFICATION</scope>
</reference>
<dbReference type="SUPFAM" id="SSF55874">
    <property type="entry name" value="ATPase domain of HSP90 chaperone/DNA topoisomerase II/histidine kinase"/>
    <property type="match status" value="1"/>
</dbReference>
<dbReference type="GO" id="GO:0005524">
    <property type="term" value="F:ATP binding"/>
    <property type="evidence" value="ECO:0007669"/>
    <property type="project" value="UniProtKB-UniRule"/>
</dbReference>
<sequence>MKFAQYLLKNSRMVGIPKQVERFAKFSPSPLSMKQFIDFGSTDACEKTSFVFLRQELPVRLANIMKEIDFLPDKLLGTPSLRLLTSWFTEALVTVRNRHNDVVPTMAQGVVEYKEAFGVDPVTDQNVQYFLDRFYMSRISTRMLMNQHTLIFDGSVNPAHPKHIGSIDPSCDVVEVVKDAYEASKMLCEQYYLTSPDMEISLVNSKNPDQPLHLVYVPSHLYHMLFELFKNAMRATVETHEASFTLPPVKVRVSLGSEDLTIKMSDRGGGVPLRKIERLFSYMYSTAPSPVHIDNSRNAPLAGFGYGLPISRLYAKYFQGDLQLYSMEGYGTSAVIYLKVRGTHAHMHTHKLTNSHTHTHKPHGPSLTTSCAVVIQALSSDSVERLPVFNQSALRHYQTTPEADDWCMPSKEPKKMGK</sequence>
<protein>
    <recommendedName>
        <fullName evidence="11">Protein-serine/threonine kinase</fullName>
        <ecNumber evidence="11">2.7.11.-</ecNumber>
    </recommendedName>
</protein>
<dbReference type="SUPFAM" id="SSF69012">
    <property type="entry name" value="alpha-ketoacid dehydrogenase kinase, N-terminal domain"/>
    <property type="match status" value="1"/>
</dbReference>
<dbReference type="Gene3D" id="3.30.565.10">
    <property type="entry name" value="Histidine kinase-like ATPase, C-terminal domain"/>
    <property type="match status" value="1"/>
</dbReference>
<keyword evidence="4 11" id="KW-0547">Nucleotide-binding</keyword>
<dbReference type="FunFam" id="3.30.565.10:FF:000007">
    <property type="entry name" value="Mitochondrial pyruvate dehydrogenase kinase isoform 2"/>
    <property type="match status" value="1"/>
</dbReference>
<comment type="catalytic activity">
    <reaction evidence="10">
        <text>L-seryl-[pyruvate dehydrogenase E1 alpha subunit] + ATP = O-phospho-L-seryl-[pyruvate dehydrogenase E1 alpha subunit] + ADP + H(+)</text>
        <dbReference type="Rhea" id="RHEA:23052"/>
        <dbReference type="Rhea" id="RHEA-COMP:13689"/>
        <dbReference type="Rhea" id="RHEA-COMP:13690"/>
        <dbReference type="ChEBI" id="CHEBI:15378"/>
        <dbReference type="ChEBI" id="CHEBI:29999"/>
        <dbReference type="ChEBI" id="CHEBI:30616"/>
        <dbReference type="ChEBI" id="CHEBI:83421"/>
        <dbReference type="ChEBI" id="CHEBI:456216"/>
        <dbReference type="EC" id="2.7.11.2"/>
    </reaction>
</comment>
<comment type="subunit">
    <text evidence="9">Homodimer. Interacts with the pyruvate dehydrogenase complex subunit DLAT, and is part of the multimeric pyruvate dehydrogenase complex that contains multiple copies of pyruvate dehydrogenase (E1), dihydrolipoamide acetyltransferase (DLAT, E2) and lipoamide dehydrogenase (DLD, E3).</text>
</comment>
<dbReference type="PANTHER" id="PTHR11947:SF22">
    <property type="entry name" value="[PYRUVATE DEHYDROGENASE (ACETYL-TRANSFERRING)] KINASE ISOZYME 4, MITOCHONDRIAL"/>
    <property type="match status" value="1"/>
</dbReference>
<evidence type="ECO:0000256" key="10">
    <source>
        <dbReference type="ARBA" id="ARBA00048201"/>
    </source>
</evidence>
<evidence type="ECO:0000256" key="11">
    <source>
        <dbReference type="RuleBase" id="RU366032"/>
    </source>
</evidence>
<name>A0A8C5BXU5_GADMO</name>
<keyword evidence="3 11" id="KW-0808">Transferase</keyword>
<feature type="domain" description="Histidine kinase" evidence="12">
    <location>
        <begin position="218"/>
        <end position="342"/>
    </location>
</feature>
<reference evidence="13" key="1">
    <citation type="submission" date="2025-08" db="UniProtKB">
        <authorList>
            <consortium name="Ensembl"/>
        </authorList>
    </citation>
    <scope>IDENTIFICATION</scope>
</reference>
<evidence type="ECO:0000256" key="4">
    <source>
        <dbReference type="ARBA" id="ARBA00022741"/>
    </source>
</evidence>
<evidence type="ECO:0000256" key="2">
    <source>
        <dbReference type="ARBA" id="ARBA00006155"/>
    </source>
</evidence>
<dbReference type="Gene3D" id="1.20.140.20">
    <property type="entry name" value="Alpha-ketoacid/pyruvate dehydrogenase kinase, N-terminal domain"/>
    <property type="match status" value="2"/>
</dbReference>
<dbReference type="Proteomes" id="UP000694546">
    <property type="component" value="Chromosome 22"/>
</dbReference>
<evidence type="ECO:0000313" key="13">
    <source>
        <dbReference type="Ensembl" id="ENSGMOP00000052119.1"/>
    </source>
</evidence>
<dbReference type="SMART" id="SM00387">
    <property type="entry name" value="HATPase_c"/>
    <property type="match status" value="1"/>
</dbReference>
<dbReference type="InterPro" id="IPR036890">
    <property type="entry name" value="HATPase_C_sf"/>
</dbReference>
<proteinExistence type="inferred from homology"/>
<gene>
    <name evidence="13" type="primary">PDK4</name>
</gene>
<dbReference type="InterPro" id="IPR005467">
    <property type="entry name" value="His_kinase_dom"/>
</dbReference>
<dbReference type="GO" id="GO:0005759">
    <property type="term" value="C:mitochondrial matrix"/>
    <property type="evidence" value="ECO:0007669"/>
    <property type="project" value="UniProtKB-SubCell"/>
</dbReference>
<dbReference type="Pfam" id="PF02518">
    <property type="entry name" value="HATPase_c"/>
    <property type="match status" value="1"/>
</dbReference>
<keyword evidence="5 11" id="KW-0418">Kinase</keyword>
<keyword evidence="8 11" id="KW-0496">Mitochondrion</keyword>
<organism evidence="13 14">
    <name type="scientific">Gadus morhua</name>
    <name type="common">Atlantic cod</name>
    <dbReference type="NCBI Taxonomy" id="8049"/>
    <lineage>
        <taxon>Eukaryota</taxon>
        <taxon>Metazoa</taxon>
        <taxon>Chordata</taxon>
        <taxon>Craniata</taxon>
        <taxon>Vertebrata</taxon>
        <taxon>Euteleostomi</taxon>
        <taxon>Actinopterygii</taxon>
        <taxon>Neopterygii</taxon>
        <taxon>Teleostei</taxon>
        <taxon>Neoteleostei</taxon>
        <taxon>Acanthomorphata</taxon>
        <taxon>Zeiogadaria</taxon>
        <taxon>Gadariae</taxon>
        <taxon>Gadiformes</taxon>
        <taxon>Gadoidei</taxon>
        <taxon>Gadidae</taxon>
        <taxon>Gadus</taxon>
    </lineage>
</organism>
<keyword evidence="7" id="KW-0809">Transit peptide</keyword>
<evidence type="ECO:0000256" key="8">
    <source>
        <dbReference type="ARBA" id="ARBA00023128"/>
    </source>
</evidence>
<evidence type="ECO:0000256" key="6">
    <source>
        <dbReference type="ARBA" id="ARBA00022840"/>
    </source>
</evidence>
<evidence type="ECO:0000256" key="5">
    <source>
        <dbReference type="ARBA" id="ARBA00022777"/>
    </source>
</evidence>
<evidence type="ECO:0000256" key="1">
    <source>
        <dbReference type="ARBA" id="ARBA00004305"/>
    </source>
</evidence>
<comment type="similarity">
    <text evidence="2 11">Belongs to the PDK/BCKDK protein kinase family.</text>
</comment>
<evidence type="ECO:0000256" key="9">
    <source>
        <dbReference type="ARBA" id="ARBA00038845"/>
    </source>
</evidence>
<evidence type="ECO:0000256" key="3">
    <source>
        <dbReference type="ARBA" id="ARBA00022679"/>
    </source>
</evidence>
<dbReference type="InterPro" id="IPR036784">
    <property type="entry name" value="AK/P_DHK_N_sf"/>
</dbReference>
<dbReference type="AlphaFoldDB" id="A0A8C5BXU5"/>
<dbReference type="InterPro" id="IPR018955">
    <property type="entry name" value="BCDHK/PDK_N"/>
</dbReference>
<dbReference type="Ensembl" id="ENSGMOT00000049227.1">
    <property type="protein sequence ID" value="ENSGMOP00000052119.1"/>
    <property type="gene ID" value="ENSGMOG00000013570.2"/>
</dbReference>
<evidence type="ECO:0000313" key="14">
    <source>
        <dbReference type="Proteomes" id="UP000694546"/>
    </source>
</evidence>
<dbReference type="InterPro" id="IPR039028">
    <property type="entry name" value="BCKD/PDK"/>
</dbReference>
<evidence type="ECO:0000259" key="12">
    <source>
        <dbReference type="PROSITE" id="PS50109"/>
    </source>
</evidence>
<keyword evidence="14" id="KW-1185">Reference proteome</keyword>
<dbReference type="PROSITE" id="PS50109">
    <property type="entry name" value="HIS_KIN"/>
    <property type="match status" value="1"/>
</dbReference>
<dbReference type="Pfam" id="PF10436">
    <property type="entry name" value="BCDHK_Adom3"/>
    <property type="match status" value="1"/>
</dbReference>